<organism evidence="4 5">
    <name type="scientific">Rhodococcus opacus M213</name>
    <dbReference type="NCBI Taxonomy" id="1129896"/>
    <lineage>
        <taxon>Bacteria</taxon>
        <taxon>Bacillati</taxon>
        <taxon>Actinomycetota</taxon>
        <taxon>Actinomycetes</taxon>
        <taxon>Mycobacteriales</taxon>
        <taxon>Nocardiaceae</taxon>
        <taxon>Rhodococcus</taxon>
    </lineage>
</organism>
<evidence type="ECO:0000259" key="3">
    <source>
        <dbReference type="Pfam" id="PF13478"/>
    </source>
</evidence>
<dbReference type="InterPro" id="IPR027051">
    <property type="entry name" value="XdhC_Rossmann_dom"/>
</dbReference>
<reference evidence="4 5" key="1">
    <citation type="journal article" date="2013" name="Genome Announc.">
        <title>Draft Genome Sequence of Rhodococcus opacus Strain M213 Shows a Diverse Catabolic Potential.</title>
        <authorList>
            <person name="Pathak A."/>
            <person name="Green S.J."/>
            <person name="Ogram A."/>
            <person name="Chauhan A."/>
        </authorList>
    </citation>
    <scope>NUCLEOTIDE SEQUENCE [LARGE SCALE GENOMIC DNA]</scope>
    <source>
        <strain evidence="4 5">M213</strain>
    </source>
</reference>
<accession>K8X6V2</accession>
<dbReference type="AlphaFoldDB" id="K8X6V2"/>
<feature type="domain" description="XdhC- CoxI" evidence="2">
    <location>
        <begin position="18"/>
        <end position="83"/>
    </location>
</feature>
<sequence length="398" mass="42516">MDGDTLNVVDKAILQRWLRGEPIAAATVVRTSNSAPLPAGATMYLTQSGTVVGGVSGGCVEAAVCEIATLVLDDGCPRIERFGIADDAAFEVGLTCGGTIEVFVQRIDRDSFPEFFQVASRSHEPVTVATVVRSSVSDRVGLRLLVRDDQVTGSLGTPALDSRVVDELSSIDGTTLRRYHIEKESGDEVTEVFISVRRCAPRMIVFGAVDFAAAVAGIGSFLGYHVTVCDARPTFATSERFSIADDVVVQWPHRYLQAERDAGRLDGRTVLVALTHDAKFDIPLLRIALRSEGWLQRPAYVGALGSRRTHADRCARLREMGMTDQELGLLRAPIGLNLRAVTAEETAVSIAAEIIAHRYGGDGRALTSTMGAIHPVDTRNAPAGLVPTSPGPGCSTDS</sequence>
<feature type="region of interest" description="Disordered" evidence="1">
    <location>
        <begin position="377"/>
        <end position="398"/>
    </location>
</feature>
<feature type="domain" description="XdhC- CoxI" evidence="2">
    <location>
        <begin position="121"/>
        <end position="170"/>
    </location>
</feature>
<dbReference type="Pfam" id="PF02625">
    <property type="entry name" value="XdhC_CoxI"/>
    <property type="match status" value="2"/>
</dbReference>
<dbReference type="Pfam" id="PF13478">
    <property type="entry name" value="XdhC_C"/>
    <property type="match status" value="1"/>
</dbReference>
<evidence type="ECO:0000256" key="1">
    <source>
        <dbReference type="SAM" id="MobiDB-lite"/>
    </source>
</evidence>
<feature type="domain" description="XdhC Rossmann" evidence="3">
    <location>
        <begin position="203"/>
        <end position="354"/>
    </location>
</feature>
<dbReference type="PANTHER" id="PTHR30388:SF4">
    <property type="entry name" value="MOLYBDENUM COFACTOR INSERTION CHAPERONE PAOD"/>
    <property type="match status" value="1"/>
</dbReference>
<evidence type="ECO:0000259" key="2">
    <source>
        <dbReference type="Pfam" id="PF02625"/>
    </source>
</evidence>
<protein>
    <submittedName>
        <fullName evidence="4">Xanthine dehydrogenase accessory factor</fullName>
    </submittedName>
</protein>
<dbReference type="EMBL" id="AJYC02000158">
    <property type="protein sequence ID" value="EKT77304.1"/>
    <property type="molecule type" value="Genomic_DNA"/>
</dbReference>
<dbReference type="Gene3D" id="3.40.50.720">
    <property type="entry name" value="NAD(P)-binding Rossmann-like Domain"/>
    <property type="match status" value="1"/>
</dbReference>
<dbReference type="InterPro" id="IPR052698">
    <property type="entry name" value="MoCofactor_Util/Proc"/>
</dbReference>
<name>K8X6V2_RHOOP</name>
<comment type="caution">
    <text evidence="4">The sequence shown here is derived from an EMBL/GenBank/DDBJ whole genome shotgun (WGS) entry which is preliminary data.</text>
</comment>
<dbReference type="Proteomes" id="UP000005951">
    <property type="component" value="Unassembled WGS sequence"/>
</dbReference>
<proteinExistence type="predicted"/>
<dbReference type="PANTHER" id="PTHR30388">
    <property type="entry name" value="ALDEHYDE OXIDOREDUCTASE MOLYBDENUM COFACTOR ASSEMBLY PROTEIN"/>
    <property type="match status" value="1"/>
</dbReference>
<evidence type="ECO:0000313" key="4">
    <source>
        <dbReference type="EMBL" id="EKT77304.1"/>
    </source>
</evidence>
<evidence type="ECO:0000313" key="5">
    <source>
        <dbReference type="Proteomes" id="UP000005951"/>
    </source>
</evidence>
<dbReference type="InterPro" id="IPR003777">
    <property type="entry name" value="XdhC_CoxI"/>
</dbReference>
<gene>
    <name evidence="4" type="ORF">WSS_A38141</name>
</gene>